<evidence type="ECO:0000256" key="2">
    <source>
        <dbReference type="SAM" id="SignalP"/>
    </source>
</evidence>
<organism evidence="3 4">
    <name type="scientific">Demequina litorisediminis</name>
    <dbReference type="NCBI Taxonomy" id="1849022"/>
    <lineage>
        <taxon>Bacteria</taxon>
        <taxon>Bacillati</taxon>
        <taxon>Actinomycetota</taxon>
        <taxon>Actinomycetes</taxon>
        <taxon>Micrococcales</taxon>
        <taxon>Demequinaceae</taxon>
        <taxon>Demequina</taxon>
    </lineage>
</organism>
<sequence>MRRLAPVALAAVAAALLAACGGGEDDAVTTSSAPEPTEASAASTPSPTALPTLAGATAPPTSPTDVTPAAVVAGRVTAVSAGCVEVTTDDAVVWSLSGEAHAVVGDTVLAKVAPLAEGVASCGPGRGARLESLEVAGG</sequence>
<evidence type="ECO:0000313" key="3">
    <source>
        <dbReference type="EMBL" id="GMA36657.1"/>
    </source>
</evidence>
<feature type="chain" id="PRO_5047087154" evidence="2">
    <location>
        <begin position="19"/>
        <end position="138"/>
    </location>
</feature>
<feature type="signal peptide" evidence="2">
    <location>
        <begin position="1"/>
        <end position="18"/>
    </location>
</feature>
<accession>A0ABQ6IFI2</accession>
<evidence type="ECO:0000256" key="1">
    <source>
        <dbReference type="SAM" id="MobiDB-lite"/>
    </source>
</evidence>
<feature type="region of interest" description="Disordered" evidence="1">
    <location>
        <begin position="24"/>
        <end position="66"/>
    </location>
</feature>
<feature type="compositionally biased region" description="Low complexity" evidence="1">
    <location>
        <begin position="29"/>
        <end position="59"/>
    </location>
</feature>
<evidence type="ECO:0000313" key="4">
    <source>
        <dbReference type="Proteomes" id="UP001157125"/>
    </source>
</evidence>
<keyword evidence="2" id="KW-0732">Signal</keyword>
<protein>
    <submittedName>
        <fullName evidence="3">Uncharacterized protein</fullName>
    </submittedName>
</protein>
<name>A0ABQ6IFI2_9MICO</name>
<dbReference type="PROSITE" id="PS51257">
    <property type="entry name" value="PROKAR_LIPOPROTEIN"/>
    <property type="match status" value="1"/>
</dbReference>
<gene>
    <name evidence="3" type="ORF">GCM10025876_28610</name>
</gene>
<dbReference type="EMBL" id="BSUN01000001">
    <property type="protein sequence ID" value="GMA36657.1"/>
    <property type="molecule type" value="Genomic_DNA"/>
</dbReference>
<keyword evidence="4" id="KW-1185">Reference proteome</keyword>
<proteinExistence type="predicted"/>
<dbReference type="RefSeq" id="WP_284328684.1">
    <property type="nucleotide sequence ID" value="NZ_BSUN01000001.1"/>
</dbReference>
<dbReference type="Proteomes" id="UP001157125">
    <property type="component" value="Unassembled WGS sequence"/>
</dbReference>
<comment type="caution">
    <text evidence="3">The sequence shown here is derived from an EMBL/GenBank/DDBJ whole genome shotgun (WGS) entry which is preliminary data.</text>
</comment>
<reference evidence="4" key="1">
    <citation type="journal article" date="2019" name="Int. J. Syst. Evol. Microbiol.">
        <title>The Global Catalogue of Microorganisms (GCM) 10K type strain sequencing project: providing services to taxonomists for standard genome sequencing and annotation.</title>
        <authorList>
            <consortium name="The Broad Institute Genomics Platform"/>
            <consortium name="The Broad Institute Genome Sequencing Center for Infectious Disease"/>
            <person name="Wu L."/>
            <person name="Ma J."/>
        </authorList>
    </citation>
    <scope>NUCLEOTIDE SEQUENCE [LARGE SCALE GENOMIC DNA]</scope>
    <source>
        <strain evidence="4">NBRC 112299</strain>
    </source>
</reference>